<dbReference type="InterPro" id="IPR005135">
    <property type="entry name" value="Endo/exonuclease/phosphatase"/>
</dbReference>
<evidence type="ECO:0000313" key="3">
    <source>
        <dbReference type="EMBL" id="MCL2913921.1"/>
    </source>
</evidence>
<dbReference type="Pfam" id="PF03372">
    <property type="entry name" value="Exo_endo_phos"/>
    <property type="match status" value="1"/>
</dbReference>
<evidence type="ECO:0000259" key="2">
    <source>
        <dbReference type="Pfam" id="PF03372"/>
    </source>
</evidence>
<dbReference type="EMBL" id="JAKIKT010000002">
    <property type="protein sequence ID" value="MCL2913921.1"/>
    <property type="molecule type" value="Genomic_DNA"/>
</dbReference>
<keyword evidence="3" id="KW-0540">Nuclease</keyword>
<proteinExistence type="predicted"/>
<evidence type="ECO:0000313" key="4">
    <source>
        <dbReference type="Proteomes" id="UP001202831"/>
    </source>
</evidence>
<dbReference type="SUPFAM" id="SSF56219">
    <property type="entry name" value="DNase I-like"/>
    <property type="match status" value="1"/>
</dbReference>
<accession>A0ABT0N7T5</accession>
<dbReference type="InterPro" id="IPR036691">
    <property type="entry name" value="Endo/exonu/phosph_ase_sf"/>
</dbReference>
<gene>
    <name evidence="3" type="ORF">L2725_08950</name>
</gene>
<keyword evidence="4" id="KW-1185">Reference proteome</keyword>
<dbReference type="RefSeq" id="WP_249248621.1">
    <property type="nucleotide sequence ID" value="NZ_JAKIKT010000002.1"/>
</dbReference>
<feature type="region of interest" description="Disordered" evidence="1">
    <location>
        <begin position="325"/>
        <end position="344"/>
    </location>
</feature>
<dbReference type="Gene3D" id="3.60.10.10">
    <property type="entry name" value="Endonuclease/exonuclease/phosphatase"/>
    <property type="match status" value="1"/>
</dbReference>
<evidence type="ECO:0000256" key="1">
    <source>
        <dbReference type="SAM" id="MobiDB-lite"/>
    </source>
</evidence>
<dbReference type="Proteomes" id="UP001202831">
    <property type="component" value="Unassembled WGS sequence"/>
</dbReference>
<dbReference type="GO" id="GO:0004519">
    <property type="term" value="F:endonuclease activity"/>
    <property type="evidence" value="ECO:0007669"/>
    <property type="project" value="UniProtKB-KW"/>
</dbReference>
<sequence>MSSLDTGSQGLRIATINLLNFIEPPLACYESDNIYSHAQWQAKCAWLACYIKRLKPDVIAFQEVFSPSALTLLLEPLGFKWVKVVEEPGLLQDYIYNRPVNAIASRFPVIDCAPVVASGDVSRALGIDAGFQFSRSPVWCRIDMPLMGPCDFYCVHLKSKRPSLDTDLLESELDDATLHTLSRQLGRASSALMRGAEAAVLMHEIVARRSRDGFPVALLGDFNDLLSAAVLDVLHVDDDIDAWLTQAADRRDPGLDRFGLRDSFNLHRLHAGEIERTPTHYWGGRGSVLDYILLSSEFDPRSASSTMDVTEFRVCDRHMFGPESVMEKESSDHAPVQVTLIPRD</sequence>
<keyword evidence="3" id="KW-0255">Endonuclease</keyword>
<keyword evidence="3" id="KW-0378">Hydrolase</keyword>
<organism evidence="3 4">
    <name type="scientific">Shewanella corallii</name>
    <dbReference type="NCBI Taxonomy" id="560080"/>
    <lineage>
        <taxon>Bacteria</taxon>
        <taxon>Pseudomonadati</taxon>
        <taxon>Pseudomonadota</taxon>
        <taxon>Gammaproteobacteria</taxon>
        <taxon>Alteromonadales</taxon>
        <taxon>Shewanellaceae</taxon>
        <taxon>Shewanella</taxon>
    </lineage>
</organism>
<dbReference type="PANTHER" id="PTHR14859:SF15">
    <property type="entry name" value="ENDONUCLEASE_EXONUCLEASE_PHOSPHATASE DOMAIN-CONTAINING PROTEIN"/>
    <property type="match status" value="1"/>
</dbReference>
<name>A0ABT0N7T5_9GAMM</name>
<dbReference type="PANTHER" id="PTHR14859">
    <property type="entry name" value="CALCOFLUOR WHITE HYPERSENSITIVE PROTEIN PRECURSOR"/>
    <property type="match status" value="1"/>
</dbReference>
<protein>
    <submittedName>
        <fullName evidence="3">Endonuclease/exonuclease/phosphatase family protein</fullName>
    </submittedName>
</protein>
<dbReference type="InterPro" id="IPR051916">
    <property type="entry name" value="GPI-anchor_lipid_remodeler"/>
</dbReference>
<reference evidence="3 4" key="1">
    <citation type="submission" date="2022-01" db="EMBL/GenBank/DDBJ databases">
        <title>Whole genome-based taxonomy of the Shewanellaceae.</title>
        <authorList>
            <person name="Martin-Rodriguez A.J."/>
        </authorList>
    </citation>
    <scope>NUCLEOTIDE SEQUENCE [LARGE SCALE GENOMIC DNA]</scope>
    <source>
        <strain evidence="3 4">DSM 21332</strain>
    </source>
</reference>
<comment type="caution">
    <text evidence="3">The sequence shown here is derived from an EMBL/GenBank/DDBJ whole genome shotgun (WGS) entry which is preliminary data.</text>
</comment>
<feature type="domain" description="Endonuclease/exonuclease/phosphatase" evidence="2">
    <location>
        <begin position="50"/>
        <end position="333"/>
    </location>
</feature>